<dbReference type="AlphaFoldDB" id="A0A9W8X2W5"/>
<dbReference type="Proteomes" id="UP001140562">
    <property type="component" value="Unassembled WGS sequence"/>
</dbReference>
<evidence type="ECO:0000313" key="3">
    <source>
        <dbReference type="Proteomes" id="UP001140562"/>
    </source>
</evidence>
<protein>
    <submittedName>
        <fullName evidence="2">Uncharacterized protein</fullName>
    </submittedName>
</protein>
<accession>A0A9W8X2W5</accession>
<evidence type="ECO:0000256" key="1">
    <source>
        <dbReference type="SAM" id="SignalP"/>
    </source>
</evidence>
<feature type="chain" id="PRO_5040802491" evidence="1">
    <location>
        <begin position="19"/>
        <end position="137"/>
    </location>
</feature>
<proteinExistence type="predicted"/>
<gene>
    <name evidence="2" type="ORF">N0V87_003557</name>
</gene>
<name>A0A9W8X2W5_9PLEO</name>
<evidence type="ECO:0000313" key="2">
    <source>
        <dbReference type="EMBL" id="KAJ4338872.1"/>
    </source>
</evidence>
<keyword evidence="3" id="KW-1185">Reference proteome</keyword>
<dbReference type="OrthoDB" id="3777676at2759"/>
<sequence>MHTTHFLVGLAGLTLSIAAPRQSPVDNALICSPDINPGPCFKVPTSGICTDLPANVDRKVRAIYQNAGSHCEYFKSDDCHGRLGWSDARQSMRVTVPDVIGNAMGSAWCQLTPSVAEGAAVEDTDYSEGEFVAEEVA</sequence>
<organism evidence="2 3">
    <name type="scientific">Didymella glomerata</name>
    <dbReference type="NCBI Taxonomy" id="749621"/>
    <lineage>
        <taxon>Eukaryota</taxon>
        <taxon>Fungi</taxon>
        <taxon>Dikarya</taxon>
        <taxon>Ascomycota</taxon>
        <taxon>Pezizomycotina</taxon>
        <taxon>Dothideomycetes</taxon>
        <taxon>Pleosporomycetidae</taxon>
        <taxon>Pleosporales</taxon>
        <taxon>Pleosporineae</taxon>
        <taxon>Didymellaceae</taxon>
        <taxon>Didymella</taxon>
    </lineage>
</organism>
<keyword evidence="1" id="KW-0732">Signal</keyword>
<reference evidence="2" key="1">
    <citation type="submission" date="2022-10" db="EMBL/GenBank/DDBJ databases">
        <title>Tapping the CABI collections for fungal endophytes: first genome assemblies for Collariella, Neodidymelliopsis, Ascochyta clinopodiicola, Didymella pomorum, Didymosphaeria variabile, Neocosmospora piperis and Neocucurbitaria cava.</title>
        <authorList>
            <person name="Hill R."/>
        </authorList>
    </citation>
    <scope>NUCLEOTIDE SEQUENCE</scope>
    <source>
        <strain evidence="2">IMI 360193</strain>
    </source>
</reference>
<comment type="caution">
    <text evidence="2">The sequence shown here is derived from an EMBL/GenBank/DDBJ whole genome shotgun (WGS) entry which is preliminary data.</text>
</comment>
<feature type="signal peptide" evidence="1">
    <location>
        <begin position="1"/>
        <end position="18"/>
    </location>
</feature>
<dbReference type="EMBL" id="JAPEUV010000026">
    <property type="protein sequence ID" value="KAJ4338872.1"/>
    <property type="molecule type" value="Genomic_DNA"/>
</dbReference>